<evidence type="ECO:0000313" key="1">
    <source>
        <dbReference type="EMBL" id="KAK3803480.1"/>
    </source>
</evidence>
<name>A0AAE1BC98_9GAST</name>
<protein>
    <submittedName>
        <fullName evidence="1">Uncharacterized protein</fullName>
    </submittedName>
</protein>
<keyword evidence="2" id="KW-1185">Reference proteome</keyword>
<dbReference type="EMBL" id="JAWDGP010000122">
    <property type="protein sequence ID" value="KAK3803480.1"/>
    <property type="molecule type" value="Genomic_DNA"/>
</dbReference>
<sequence>MSVLGYKVTGLWRSPTEDRSVISDYRQVCGDLRLQTGLWRSPTIDRSVISDYRQTGLWRSPTIDRSVEISDNRQVCGDLRLRTGLWRSPTEDRSVEISNFRQVCGDLRLRTGLWRSPTEDRSVEISNFRQVCRDLRLRTGLWRSPKIETYRIARLEPQTPTVGQARGSLELQLRVTLGCPTSSSISTFVGVQALMCLNDPEVVIVENEMSHQCDVAVSRLKAERRYHCRVHVPVADLLYLREGSIRMPGLSPPTSKFCPRGIKMLRYRNENLNTSYTIMYDQARCSTQTAFCMDLSIQFKLASRDSTLTWTHAPQFVPAMNLTEYV</sequence>
<organism evidence="1 2">
    <name type="scientific">Elysia crispata</name>
    <name type="common">lettuce slug</name>
    <dbReference type="NCBI Taxonomy" id="231223"/>
    <lineage>
        <taxon>Eukaryota</taxon>
        <taxon>Metazoa</taxon>
        <taxon>Spiralia</taxon>
        <taxon>Lophotrochozoa</taxon>
        <taxon>Mollusca</taxon>
        <taxon>Gastropoda</taxon>
        <taxon>Heterobranchia</taxon>
        <taxon>Euthyneura</taxon>
        <taxon>Panpulmonata</taxon>
        <taxon>Sacoglossa</taxon>
        <taxon>Placobranchoidea</taxon>
        <taxon>Plakobranchidae</taxon>
        <taxon>Elysia</taxon>
    </lineage>
</organism>
<dbReference type="Proteomes" id="UP001283361">
    <property type="component" value="Unassembled WGS sequence"/>
</dbReference>
<accession>A0AAE1BC98</accession>
<proteinExistence type="predicted"/>
<evidence type="ECO:0000313" key="2">
    <source>
        <dbReference type="Proteomes" id="UP001283361"/>
    </source>
</evidence>
<comment type="caution">
    <text evidence="1">The sequence shown here is derived from an EMBL/GenBank/DDBJ whole genome shotgun (WGS) entry which is preliminary data.</text>
</comment>
<reference evidence="1" key="1">
    <citation type="journal article" date="2023" name="G3 (Bethesda)">
        <title>A reference genome for the long-term kleptoplast-retaining sea slug Elysia crispata morphotype clarki.</title>
        <authorList>
            <person name="Eastman K.E."/>
            <person name="Pendleton A.L."/>
            <person name="Shaikh M.A."/>
            <person name="Suttiyut T."/>
            <person name="Ogas R."/>
            <person name="Tomko P."/>
            <person name="Gavelis G."/>
            <person name="Widhalm J.R."/>
            <person name="Wisecaver J.H."/>
        </authorList>
    </citation>
    <scope>NUCLEOTIDE SEQUENCE</scope>
    <source>
        <strain evidence="1">ECLA1</strain>
    </source>
</reference>
<gene>
    <name evidence="1" type="ORF">RRG08_037793</name>
</gene>
<dbReference type="AlphaFoldDB" id="A0AAE1BC98"/>